<reference evidence="1 2" key="1">
    <citation type="submission" date="2023-09" db="EMBL/GenBank/DDBJ databases">
        <title>Streptomyces sp. nov.: A antagonism against Alternaria gaisen Producing Streptochlin, Isolated from Tamarix root soil.</title>
        <authorList>
            <person name="Chen Y."/>
        </authorList>
    </citation>
    <scope>NUCLEOTIDE SEQUENCE [LARGE SCALE GENOMIC DNA]</scope>
    <source>
        <strain evidence="1 2">TRM76323</strain>
    </source>
</reference>
<evidence type="ECO:0000313" key="2">
    <source>
        <dbReference type="Proteomes" id="UP001250181"/>
    </source>
</evidence>
<accession>A0ABU3QVB9</accession>
<protein>
    <submittedName>
        <fullName evidence="1">Uncharacterized protein</fullName>
    </submittedName>
</protein>
<name>A0ABU3QVB9_9ACTN</name>
<sequence length="63" mass="6615">MTSKHELAIVAVQAGRDMVRAAEKHGINSGAARLAARVADRAARAAEAAGCTAADYDRARRTH</sequence>
<comment type="caution">
    <text evidence="1">The sequence shown here is derived from an EMBL/GenBank/DDBJ whole genome shotgun (WGS) entry which is preliminary data.</text>
</comment>
<evidence type="ECO:0000313" key="1">
    <source>
        <dbReference type="EMBL" id="MDT9686718.1"/>
    </source>
</evidence>
<dbReference type="RefSeq" id="WP_315881739.1">
    <property type="nucleotide sequence ID" value="NZ_JAWCTQ010000092.1"/>
</dbReference>
<organism evidence="1 2">
    <name type="scientific">Streptomyces tamarix</name>
    <dbReference type="NCBI Taxonomy" id="3078565"/>
    <lineage>
        <taxon>Bacteria</taxon>
        <taxon>Bacillati</taxon>
        <taxon>Actinomycetota</taxon>
        <taxon>Actinomycetes</taxon>
        <taxon>Kitasatosporales</taxon>
        <taxon>Streptomycetaceae</taxon>
        <taxon>Streptomyces</taxon>
    </lineage>
</organism>
<keyword evidence="2" id="KW-1185">Reference proteome</keyword>
<dbReference type="Proteomes" id="UP001250181">
    <property type="component" value="Unassembled WGS sequence"/>
</dbReference>
<proteinExistence type="predicted"/>
<gene>
    <name evidence="1" type="ORF">RND61_32335</name>
</gene>
<dbReference type="EMBL" id="JAWCTQ010000092">
    <property type="protein sequence ID" value="MDT9686718.1"/>
    <property type="molecule type" value="Genomic_DNA"/>
</dbReference>